<dbReference type="AlphaFoldDB" id="A0A0L7KXL5"/>
<reference evidence="2 3" key="1">
    <citation type="journal article" date="2015" name="Genome Biol. Evol.">
        <title>The genome of winter moth (Operophtera brumata) provides a genomic perspective on sexual dimorphism and phenology.</title>
        <authorList>
            <person name="Derks M.F."/>
            <person name="Smit S."/>
            <person name="Salis L."/>
            <person name="Schijlen E."/>
            <person name="Bossers A."/>
            <person name="Mateman C."/>
            <person name="Pijl A.S."/>
            <person name="de Ridder D."/>
            <person name="Groenen M.A."/>
            <person name="Visser M.E."/>
            <person name="Megens H.J."/>
        </authorList>
    </citation>
    <scope>NUCLEOTIDE SEQUENCE [LARGE SCALE GENOMIC DNA]</scope>
    <source>
        <strain evidence="2">WM2013NL</strain>
        <tissue evidence="2">Head and thorax</tissue>
    </source>
</reference>
<dbReference type="InterPro" id="IPR007304">
    <property type="entry name" value="TAP46-like"/>
</dbReference>
<dbReference type="GO" id="GO:0035303">
    <property type="term" value="P:regulation of dephosphorylation"/>
    <property type="evidence" value="ECO:0007669"/>
    <property type="project" value="TreeGrafter"/>
</dbReference>
<evidence type="ECO:0000313" key="3">
    <source>
        <dbReference type="Proteomes" id="UP000037510"/>
    </source>
</evidence>
<dbReference type="GO" id="GO:0009966">
    <property type="term" value="P:regulation of signal transduction"/>
    <property type="evidence" value="ECO:0007669"/>
    <property type="project" value="InterPro"/>
</dbReference>
<dbReference type="InterPro" id="IPR038511">
    <property type="entry name" value="TAP42/TAP46-like_sf"/>
</dbReference>
<dbReference type="Pfam" id="PF04177">
    <property type="entry name" value="TAP42"/>
    <property type="match status" value="1"/>
</dbReference>
<dbReference type="GO" id="GO:0051721">
    <property type="term" value="F:protein phosphatase 2A binding"/>
    <property type="evidence" value="ECO:0007669"/>
    <property type="project" value="TreeGrafter"/>
</dbReference>
<dbReference type="Gene3D" id="1.25.40.540">
    <property type="entry name" value="TAP42-like family"/>
    <property type="match status" value="1"/>
</dbReference>
<comment type="caution">
    <text evidence="2">The sequence shown here is derived from an EMBL/GenBank/DDBJ whole genome shotgun (WGS) entry which is preliminary data.</text>
</comment>
<dbReference type="Proteomes" id="UP000037510">
    <property type="component" value="Unassembled WGS sequence"/>
</dbReference>
<dbReference type="EMBL" id="JTDY01004768">
    <property type="protein sequence ID" value="KOB67786.1"/>
    <property type="molecule type" value="Genomic_DNA"/>
</dbReference>
<gene>
    <name evidence="2" type="ORF">OBRU01_19298</name>
</gene>
<evidence type="ECO:0000256" key="1">
    <source>
        <dbReference type="SAM" id="MobiDB-lite"/>
    </source>
</evidence>
<feature type="region of interest" description="Disordered" evidence="1">
    <location>
        <begin position="168"/>
        <end position="191"/>
    </location>
</feature>
<protein>
    <submittedName>
        <fullName evidence="2">Immunoglobulin-binding protein 1b</fullName>
    </submittedName>
</protein>
<keyword evidence="3" id="KW-1185">Reference proteome</keyword>
<evidence type="ECO:0000313" key="2">
    <source>
        <dbReference type="EMBL" id="KOB67786.1"/>
    </source>
</evidence>
<sequence>MAQNEAGQSTDVESLRDLFDQAMKLFETIENGNEATNSDLVQSIEELATETLQYLLLPALLGTLSLKLCRQPRKDIIVVAEIYFRDFLQRCKDYGVTDIEVPQPSTDSTVSMPNSEQAKIASMELKDKLATLSKAMANPNIDDATKREYFTTMLLSYVNQAFDELAKPKPKEKPRAPLRPVIITRDAIQKA</sequence>
<proteinExistence type="predicted"/>
<name>A0A0L7KXL5_OPEBR</name>
<dbReference type="GO" id="GO:0005829">
    <property type="term" value="C:cytosol"/>
    <property type="evidence" value="ECO:0007669"/>
    <property type="project" value="TreeGrafter"/>
</dbReference>
<accession>A0A0L7KXL5</accession>
<dbReference type="PANTHER" id="PTHR10933">
    <property type="entry name" value="IMMUNOGLOBULIN-BINDING PROTEIN 1"/>
    <property type="match status" value="1"/>
</dbReference>
<organism evidence="2 3">
    <name type="scientific">Operophtera brumata</name>
    <name type="common">Winter moth</name>
    <name type="synonym">Phalaena brumata</name>
    <dbReference type="NCBI Taxonomy" id="104452"/>
    <lineage>
        <taxon>Eukaryota</taxon>
        <taxon>Metazoa</taxon>
        <taxon>Ecdysozoa</taxon>
        <taxon>Arthropoda</taxon>
        <taxon>Hexapoda</taxon>
        <taxon>Insecta</taxon>
        <taxon>Pterygota</taxon>
        <taxon>Neoptera</taxon>
        <taxon>Endopterygota</taxon>
        <taxon>Lepidoptera</taxon>
        <taxon>Glossata</taxon>
        <taxon>Ditrysia</taxon>
        <taxon>Geometroidea</taxon>
        <taxon>Geometridae</taxon>
        <taxon>Larentiinae</taxon>
        <taxon>Operophtera</taxon>
    </lineage>
</organism>
<dbReference type="PANTHER" id="PTHR10933:SF9">
    <property type="entry name" value="IMMUNOGLOBULIN-BINDING PROTEIN 1"/>
    <property type="match status" value="1"/>
</dbReference>
<feature type="non-terminal residue" evidence="2">
    <location>
        <position position="191"/>
    </location>
</feature>
<dbReference type="STRING" id="104452.A0A0L7KXL5"/>